<evidence type="ECO:0000256" key="4">
    <source>
        <dbReference type="ARBA" id="ARBA00013170"/>
    </source>
</evidence>
<dbReference type="InterPro" id="IPR043130">
    <property type="entry name" value="CDP-OH_PTrfase_TM_dom"/>
</dbReference>
<dbReference type="GO" id="GO:0008444">
    <property type="term" value="F:CDP-diacylglycerol-glycerol-3-phosphate 3-phosphatidyltransferase activity"/>
    <property type="evidence" value="ECO:0007669"/>
    <property type="project" value="UniProtKB-EC"/>
</dbReference>
<keyword evidence="10 14" id="KW-0472">Membrane</keyword>
<dbReference type="PIRSF" id="PIRSF000847">
    <property type="entry name" value="Phos_ph_gly_syn"/>
    <property type="match status" value="1"/>
</dbReference>
<dbReference type="PANTHER" id="PTHR14269:SF62">
    <property type="entry name" value="CDP-DIACYLGLYCEROL--GLYCEROL-3-PHOSPHATE 3-PHOSPHATIDYLTRANSFERASE 1, CHLOROPLASTIC"/>
    <property type="match status" value="1"/>
</dbReference>
<keyword evidence="8 14" id="KW-1133">Transmembrane helix</keyword>
<sequence>MKIKLKEFFYLSNVLSISRIILAYPLFYLIKLNTEEGNYWLMGLAVFTAATDVLDGYFSRKYNQVTDLGKILDPIADKIAMAFIAIGLILYRGYPLPLVALLLYRDFFILAIGLIGLMRSEKPVMANFWGKLNTVVISISGLLLIFNYSGVIYKIAVVAGYLTIFISGISYLIVGEKLLFEKGWGRFFFRFAVILITAAVLYLISQFRFL</sequence>
<name>A0A7V4UCR2_CALAY</name>
<proteinExistence type="inferred from homology"/>
<evidence type="ECO:0000313" key="15">
    <source>
        <dbReference type="EMBL" id="HGY54952.1"/>
    </source>
</evidence>
<dbReference type="PANTHER" id="PTHR14269">
    <property type="entry name" value="CDP-DIACYLGLYCEROL--GLYCEROL-3-PHOSPHATE 3-PHOSPHATIDYLTRANSFERASE-RELATED"/>
    <property type="match status" value="1"/>
</dbReference>
<dbReference type="AlphaFoldDB" id="A0A7V4UCR2"/>
<feature type="transmembrane region" description="Helical" evidence="14">
    <location>
        <begin position="39"/>
        <end position="59"/>
    </location>
</feature>
<evidence type="ECO:0000256" key="13">
    <source>
        <dbReference type="ARBA" id="ARBA00048586"/>
    </source>
</evidence>
<evidence type="ECO:0000256" key="5">
    <source>
        <dbReference type="ARBA" id="ARBA00014944"/>
    </source>
</evidence>
<evidence type="ECO:0000256" key="8">
    <source>
        <dbReference type="ARBA" id="ARBA00022989"/>
    </source>
</evidence>
<comment type="caution">
    <text evidence="15">The sequence shown here is derived from an EMBL/GenBank/DDBJ whole genome shotgun (WGS) entry which is preliminary data.</text>
</comment>
<evidence type="ECO:0000256" key="11">
    <source>
        <dbReference type="ARBA" id="ARBA00023209"/>
    </source>
</evidence>
<dbReference type="EC" id="2.7.8.5" evidence="4"/>
<gene>
    <name evidence="15" type="ORF">ENK44_04580</name>
</gene>
<dbReference type="Gene3D" id="1.20.120.1760">
    <property type="match status" value="1"/>
</dbReference>
<evidence type="ECO:0000256" key="9">
    <source>
        <dbReference type="ARBA" id="ARBA00023098"/>
    </source>
</evidence>
<accession>A0A7V4UCR2</accession>
<keyword evidence="9" id="KW-0443">Lipid metabolism</keyword>
<feature type="transmembrane region" description="Helical" evidence="14">
    <location>
        <begin position="128"/>
        <end position="146"/>
    </location>
</feature>
<dbReference type="InterPro" id="IPR050324">
    <property type="entry name" value="CDP-alcohol_PTase-I"/>
</dbReference>
<protein>
    <recommendedName>
        <fullName evidence="5">CDP-diacylglycerol--glycerol-3-phosphate 3-phosphatidyltransferase</fullName>
        <ecNumber evidence="4">2.7.8.5</ecNumber>
    </recommendedName>
</protein>
<evidence type="ECO:0000256" key="1">
    <source>
        <dbReference type="ARBA" id="ARBA00004141"/>
    </source>
</evidence>
<comment type="subcellular location">
    <subcellularLocation>
        <location evidence="1">Membrane</location>
        <topology evidence="1">Multi-pass membrane protein</topology>
    </subcellularLocation>
</comment>
<evidence type="ECO:0000256" key="3">
    <source>
        <dbReference type="ARBA" id="ARBA00010441"/>
    </source>
</evidence>
<evidence type="ECO:0000256" key="6">
    <source>
        <dbReference type="ARBA" id="ARBA00022516"/>
    </source>
</evidence>
<feature type="transmembrane region" description="Helical" evidence="14">
    <location>
        <begin position="7"/>
        <end position="27"/>
    </location>
</feature>
<feature type="transmembrane region" description="Helical" evidence="14">
    <location>
        <begin position="152"/>
        <end position="175"/>
    </location>
</feature>
<keyword evidence="12" id="KW-1208">Phospholipid metabolism</keyword>
<comment type="pathway">
    <text evidence="2">Phospholipid metabolism; phosphatidylglycerol biosynthesis; phosphatidylglycerol from CDP-diacylglycerol: step 1/2.</text>
</comment>
<evidence type="ECO:0000256" key="12">
    <source>
        <dbReference type="ARBA" id="ARBA00023264"/>
    </source>
</evidence>
<dbReference type="Pfam" id="PF01066">
    <property type="entry name" value="CDP-OH_P_transf"/>
    <property type="match status" value="1"/>
</dbReference>
<dbReference type="EMBL" id="DRQG01000035">
    <property type="protein sequence ID" value="HGY54952.1"/>
    <property type="molecule type" value="Genomic_DNA"/>
</dbReference>
<dbReference type="GO" id="GO:0016020">
    <property type="term" value="C:membrane"/>
    <property type="evidence" value="ECO:0007669"/>
    <property type="project" value="UniProtKB-SubCell"/>
</dbReference>
<evidence type="ECO:0000256" key="7">
    <source>
        <dbReference type="ARBA" id="ARBA00022692"/>
    </source>
</evidence>
<dbReference type="Proteomes" id="UP000885779">
    <property type="component" value="Unassembled WGS sequence"/>
</dbReference>
<dbReference type="InterPro" id="IPR004570">
    <property type="entry name" value="Phosphatidylglycerol_P_synth"/>
</dbReference>
<evidence type="ECO:0000256" key="14">
    <source>
        <dbReference type="SAM" id="Phobius"/>
    </source>
</evidence>
<dbReference type="InterPro" id="IPR000462">
    <property type="entry name" value="CDP-OH_P_trans"/>
</dbReference>
<evidence type="ECO:0000256" key="10">
    <source>
        <dbReference type="ARBA" id="ARBA00023136"/>
    </source>
</evidence>
<dbReference type="GO" id="GO:0046474">
    <property type="term" value="P:glycerophospholipid biosynthetic process"/>
    <property type="evidence" value="ECO:0007669"/>
    <property type="project" value="TreeGrafter"/>
</dbReference>
<organism evidence="15">
    <name type="scientific">Caldithrix abyssi</name>
    <dbReference type="NCBI Taxonomy" id="187145"/>
    <lineage>
        <taxon>Bacteria</taxon>
        <taxon>Pseudomonadati</taxon>
        <taxon>Calditrichota</taxon>
        <taxon>Calditrichia</taxon>
        <taxon>Calditrichales</taxon>
        <taxon>Calditrichaceae</taxon>
        <taxon>Caldithrix</taxon>
    </lineage>
</organism>
<feature type="transmembrane region" description="Helical" evidence="14">
    <location>
        <begin position="71"/>
        <end position="91"/>
    </location>
</feature>
<keyword evidence="7 14" id="KW-0812">Transmembrane</keyword>
<feature type="transmembrane region" description="Helical" evidence="14">
    <location>
        <begin position="187"/>
        <end position="205"/>
    </location>
</feature>
<comment type="catalytic activity">
    <reaction evidence="13">
        <text>a CDP-1,2-diacyl-sn-glycerol + sn-glycerol 3-phosphate = a 1,2-diacyl-sn-glycero-3-phospho-(1'-sn-glycero-3'-phosphate) + CMP + H(+)</text>
        <dbReference type="Rhea" id="RHEA:12593"/>
        <dbReference type="ChEBI" id="CHEBI:15378"/>
        <dbReference type="ChEBI" id="CHEBI:57597"/>
        <dbReference type="ChEBI" id="CHEBI:58332"/>
        <dbReference type="ChEBI" id="CHEBI:60110"/>
        <dbReference type="ChEBI" id="CHEBI:60377"/>
        <dbReference type="EC" id="2.7.8.5"/>
    </reaction>
</comment>
<keyword evidence="11" id="KW-0594">Phospholipid biosynthesis</keyword>
<keyword evidence="6" id="KW-0444">Lipid biosynthesis</keyword>
<comment type="similarity">
    <text evidence="3">Belongs to the CDP-alcohol phosphatidyltransferase class-I family.</text>
</comment>
<feature type="transmembrane region" description="Helical" evidence="14">
    <location>
        <begin position="97"/>
        <end position="116"/>
    </location>
</feature>
<reference evidence="15" key="1">
    <citation type="journal article" date="2020" name="mSystems">
        <title>Genome- and Community-Level Interaction Insights into Carbon Utilization and Element Cycling Functions of Hydrothermarchaeota in Hydrothermal Sediment.</title>
        <authorList>
            <person name="Zhou Z."/>
            <person name="Liu Y."/>
            <person name="Xu W."/>
            <person name="Pan J."/>
            <person name="Luo Z.H."/>
            <person name="Li M."/>
        </authorList>
    </citation>
    <scope>NUCLEOTIDE SEQUENCE [LARGE SCALE GENOMIC DNA]</scope>
    <source>
        <strain evidence="15">HyVt-577</strain>
    </source>
</reference>
<evidence type="ECO:0000256" key="2">
    <source>
        <dbReference type="ARBA" id="ARBA00005042"/>
    </source>
</evidence>